<proteinExistence type="predicted"/>
<comment type="caution">
    <text evidence="1">The sequence shown here is derived from an EMBL/GenBank/DDBJ whole genome shotgun (WGS) entry which is preliminary data.</text>
</comment>
<gene>
    <name evidence="1" type="ORF">H640_00822</name>
</gene>
<reference evidence="1 2" key="1">
    <citation type="journal article" date="2013" name="BMC Genomics">
        <title>Comparative genomics reveals distinct host-interacting traits of three major human-associated propionibacteria.</title>
        <authorList>
            <person name="Mak T.N."/>
            <person name="Schmid M."/>
            <person name="Brzuszkiewicz E."/>
            <person name="Zeng G."/>
            <person name="Meyer R."/>
            <person name="Sfanos K.S."/>
            <person name="Brinkmann V."/>
            <person name="Meyer T.F."/>
            <person name="Bruggemann H."/>
        </authorList>
    </citation>
    <scope>NUCLEOTIDE SEQUENCE [LARGE SCALE GENOMIC DNA]</scope>
    <source>
        <strain evidence="1 2">TM11</strain>
    </source>
</reference>
<dbReference type="EMBL" id="AOST01000007">
    <property type="protein sequence ID" value="ERF67830.1"/>
    <property type="molecule type" value="Genomic_DNA"/>
</dbReference>
<evidence type="ECO:0000313" key="2">
    <source>
        <dbReference type="Proteomes" id="UP000053711"/>
    </source>
</evidence>
<protein>
    <submittedName>
        <fullName evidence="1">Uncharacterized protein</fullName>
    </submittedName>
</protein>
<sequence>MKNSWNRVEGPAIVLVIRGWSPQITVVTRVMGSWLGSVRAAVLRSSTGSAQRWWVLTAAKNEPVEVS</sequence>
<name>A0ACB4UQV0_9ACTN</name>
<organism evidence="1 2">
    <name type="scientific">Cutibacterium granulosum TM11</name>
    <dbReference type="NCBI Taxonomy" id="1292373"/>
    <lineage>
        <taxon>Bacteria</taxon>
        <taxon>Bacillati</taxon>
        <taxon>Actinomycetota</taxon>
        <taxon>Actinomycetes</taxon>
        <taxon>Propionibacteriales</taxon>
        <taxon>Propionibacteriaceae</taxon>
        <taxon>Cutibacterium</taxon>
    </lineage>
</organism>
<dbReference type="Proteomes" id="UP000053711">
    <property type="component" value="Unassembled WGS sequence"/>
</dbReference>
<keyword evidence="2" id="KW-1185">Reference proteome</keyword>
<evidence type="ECO:0000313" key="1">
    <source>
        <dbReference type="EMBL" id="ERF67830.1"/>
    </source>
</evidence>
<accession>A0ACB4UQV0</accession>